<organism evidence="1 2">
    <name type="scientific">Halorarum halophilum</name>
    <dbReference type="NCBI Taxonomy" id="2743090"/>
    <lineage>
        <taxon>Archaea</taxon>
        <taxon>Methanobacteriati</taxon>
        <taxon>Methanobacteriota</taxon>
        <taxon>Stenosarchaea group</taxon>
        <taxon>Halobacteria</taxon>
        <taxon>Halobacteriales</taxon>
        <taxon>Haloferacaceae</taxon>
        <taxon>Halorarum</taxon>
    </lineage>
</organism>
<proteinExistence type="predicted"/>
<reference evidence="1 2" key="1">
    <citation type="submission" date="2020-07" db="EMBL/GenBank/DDBJ databases">
        <title>Gai3-2, isolated from salt lake.</title>
        <authorList>
            <person name="Cui H."/>
            <person name="Shi X."/>
        </authorList>
    </citation>
    <scope>NUCLEOTIDE SEQUENCE [LARGE SCALE GENOMIC DNA]</scope>
    <source>
        <strain evidence="1 2">Gai3-2</strain>
    </source>
</reference>
<accession>A0A7D5GDA2</accession>
<keyword evidence="2" id="KW-1185">Reference proteome</keyword>
<sequence>MTADDIREYYNQYHGAGPDSSDHEAGSETAERLITNWDESEYLLVETIPRDLIEEYGAERLYDILIDSGEARTIFGKDIANLVVIIDEYAEQADHENVGRASVQETVSKQVLALCQFARDKGYGIRLYD</sequence>
<name>A0A7D5GDA2_9EURY</name>
<gene>
    <name evidence="1" type="ORF">HUG10_15540</name>
</gene>
<evidence type="ECO:0000313" key="1">
    <source>
        <dbReference type="EMBL" id="QLG28866.1"/>
    </source>
</evidence>
<dbReference type="GeneID" id="56030275"/>
<dbReference type="EMBL" id="CP058529">
    <property type="protein sequence ID" value="QLG28866.1"/>
    <property type="molecule type" value="Genomic_DNA"/>
</dbReference>
<protein>
    <submittedName>
        <fullName evidence="1">Uncharacterized protein</fullName>
    </submittedName>
</protein>
<evidence type="ECO:0000313" key="2">
    <source>
        <dbReference type="Proteomes" id="UP000509750"/>
    </source>
</evidence>
<dbReference type="KEGG" id="halg:HUG10_15540"/>
<dbReference type="RefSeq" id="WP_179170440.1">
    <property type="nucleotide sequence ID" value="NZ_CP058529.1"/>
</dbReference>
<dbReference type="Proteomes" id="UP000509750">
    <property type="component" value="Chromosome"/>
</dbReference>
<dbReference type="AlphaFoldDB" id="A0A7D5GDA2"/>